<evidence type="ECO:0000256" key="2">
    <source>
        <dbReference type="ARBA" id="ARBA00022771"/>
    </source>
</evidence>
<sequence length="376" mass="43451">MADVPGTSSPTFAQTESENKENEDVNFEPTKKKIKTETFPKEKDHRLEERLSGILCCAVCLDLPTTCFQCMNGHLMCAGCFNHLLADGRLKDETPTCPNCRCEISKTSCTRNLAVEKAVSELPTLCQYCNCQLPRNQAYHHEKELCQDRKKTIFFFKIKTFYFHSYNFKLYLFIRPSTCKYSRIGCPWYGPYHESEEHEAGCGHPSKPGCEIMDALSVLDKKHQEHLQLYENIFSLLSHEKVTFSDLQLKPYRTDDFITKLFYESSRFSAFNHQWVIKARVEHDQKDPAHSIQRSLSYQLIMKGKVNNSFHLKFLALKGPYGDMVIKPVVYSHEFSSDCQETQYFDLPIADSVECNKLLASKTINLRLIMVHVQQS</sequence>
<keyword evidence="1" id="KW-0479">Metal-binding</keyword>
<dbReference type="InterPro" id="IPR013083">
    <property type="entry name" value="Znf_RING/FYVE/PHD"/>
</dbReference>
<evidence type="ECO:0000256" key="1">
    <source>
        <dbReference type="ARBA" id="ARBA00022723"/>
    </source>
</evidence>
<reference evidence="8 9" key="1">
    <citation type="submission" date="2022-12" db="EMBL/GenBank/DDBJ databases">
        <title>Chromosome-level genome of Tegillarca granosa.</title>
        <authorList>
            <person name="Kim J."/>
        </authorList>
    </citation>
    <scope>NUCLEOTIDE SEQUENCE [LARGE SCALE GENOMIC DNA]</scope>
    <source>
        <strain evidence="8">Teg-2019</strain>
        <tissue evidence="8">Adductor muscle</tissue>
    </source>
</reference>
<proteinExistence type="inferred from homology"/>
<feature type="domain" description="RING-type" evidence="7">
    <location>
        <begin position="57"/>
        <end position="101"/>
    </location>
</feature>
<comment type="caution">
    <text evidence="8">The sequence shown here is derived from an EMBL/GenBank/DDBJ whole genome shotgun (WGS) entry which is preliminary data.</text>
</comment>
<dbReference type="PROSITE" id="PS50089">
    <property type="entry name" value="ZF_RING_2"/>
    <property type="match status" value="1"/>
</dbReference>
<dbReference type="EMBL" id="JARBDR010000917">
    <property type="protein sequence ID" value="KAJ8302539.1"/>
    <property type="molecule type" value="Genomic_DNA"/>
</dbReference>
<feature type="compositionally biased region" description="Polar residues" evidence="6">
    <location>
        <begin position="1"/>
        <end position="16"/>
    </location>
</feature>
<dbReference type="PANTHER" id="PTHR23059">
    <property type="entry name" value="CYSTEINE AND HISTIDINE-RICH PROTEIN 1"/>
    <property type="match status" value="1"/>
</dbReference>
<accession>A0ABQ9EB24</accession>
<evidence type="ECO:0000259" key="7">
    <source>
        <dbReference type="PROSITE" id="PS50089"/>
    </source>
</evidence>
<keyword evidence="3" id="KW-0862">Zinc</keyword>
<keyword evidence="2 5" id="KW-0863">Zinc-finger</keyword>
<organism evidence="8 9">
    <name type="scientific">Tegillarca granosa</name>
    <name type="common">Malaysian cockle</name>
    <name type="synonym">Anadara granosa</name>
    <dbReference type="NCBI Taxonomy" id="220873"/>
    <lineage>
        <taxon>Eukaryota</taxon>
        <taxon>Metazoa</taxon>
        <taxon>Spiralia</taxon>
        <taxon>Lophotrochozoa</taxon>
        <taxon>Mollusca</taxon>
        <taxon>Bivalvia</taxon>
        <taxon>Autobranchia</taxon>
        <taxon>Pteriomorphia</taxon>
        <taxon>Arcoida</taxon>
        <taxon>Arcoidea</taxon>
        <taxon>Arcidae</taxon>
        <taxon>Tegillarca</taxon>
    </lineage>
</organism>
<dbReference type="SUPFAM" id="SSF57850">
    <property type="entry name" value="RING/U-box"/>
    <property type="match status" value="1"/>
</dbReference>
<gene>
    <name evidence="8" type="ORF">KUTeg_018935</name>
</gene>
<evidence type="ECO:0000256" key="6">
    <source>
        <dbReference type="SAM" id="MobiDB-lite"/>
    </source>
</evidence>
<evidence type="ECO:0000256" key="3">
    <source>
        <dbReference type="ARBA" id="ARBA00022833"/>
    </source>
</evidence>
<keyword evidence="9" id="KW-1185">Reference proteome</keyword>
<dbReference type="Proteomes" id="UP001217089">
    <property type="component" value="Unassembled WGS sequence"/>
</dbReference>
<evidence type="ECO:0000313" key="9">
    <source>
        <dbReference type="Proteomes" id="UP001217089"/>
    </source>
</evidence>
<dbReference type="PANTHER" id="PTHR23059:SF4">
    <property type="entry name" value="ZINC FINGER TRAF-TYPE-CONTAINING PROTEIN 1"/>
    <property type="match status" value="1"/>
</dbReference>
<protein>
    <recommendedName>
        <fullName evidence="7">RING-type domain-containing protein</fullName>
    </recommendedName>
</protein>
<dbReference type="InterPro" id="IPR039338">
    <property type="entry name" value="ZFTRAF1"/>
</dbReference>
<evidence type="ECO:0000313" key="8">
    <source>
        <dbReference type="EMBL" id="KAJ8302539.1"/>
    </source>
</evidence>
<dbReference type="InterPro" id="IPR001841">
    <property type="entry name" value="Znf_RING"/>
</dbReference>
<feature type="region of interest" description="Disordered" evidence="6">
    <location>
        <begin position="1"/>
        <end position="33"/>
    </location>
</feature>
<comment type="similarity">
    <text evidence="4">Belongs to the ZFTRAF1 family.</text>
</comment>
<dbReference type="CDD" id="cd16505">
    <property type="entry name" value="RING-HC_CYHR1"/>
    <property type="match status" value="1"/>
</dbReference>
<feature type="compositionally biased region" description="Basic and acidic residues" evidence="6">
    <location>
        <begin position="17"/>
        <end position="33"/>
    </location>
</feature>
<evidence type="ECO:0000256" key="5">
    <source>
        <dbReference type="PROSITE-ProRule" id="PRU00175"/>
    </source>
</evidence>
<name>A0ABQ9EB24_TEGGR</name>
<dbReference type="Gene3D" id="3.30.40.10">
    <property type="entry name" value="Zinc/RING finger domain, C3HC4 (zinc finger)"/>
    <property type="match status" value="1"/>
</dbReference>
<dbReference type="SUPFAM" id="SSF49599">
    <property type="entry name" value="TRAF domain-like"/>
    <property type="match status" value="1"/>
</dbReference>
<evidence type="ECO:0000256" key="4">
    <source>
        <dbReference type="ARBA" id="ARBA00034319"/>
    </source>
</evidence>